<dbReference type="SMART" id="SM00364">
    <property type="entry name" value="LRR_BAC"/>
    <property type="match status" value="5"/>
</dbReference>
<sequence length="585" mass="65631">MAREWGIVSTALQEGRRELVVSGKEISEMIETVGLDQRIYDLKKLNFLEISHTCLEFLSDDISKLLNLAQLCLTSNMLKAVPSSLGSLHCLRSLDLSFNNISMIPDIFNHLPNLSSLILSGNKIQNIPSVQGLKSLHEFSASKNQLTLLPEGIELLTNLAVLDVSYNNISNLPKHLFNLSSLKSANFSENSLTDFPANIHRCRKLNVLKIHGNPFKDNRLKRLSVDEHSPTALLAYLRRLDETGSKKGKKVNDKNSSLKISTEPEEMNNSTTRLPEVTGISIPHIVIQRPSDDEEYQINQTHSVKTGPRPYIVACTVHGVEFPSETKLKAFLRAQENWHRDIGQMRHHATLATHDLQLIRFPLVYTLKEAKSFLIHPLNRSVNGTGDAFLRQLVQEAQLDRKSRKQTKFSQVYRYLNVLDIESAIASNVFSDVLVPIVVDSTPVVISVPPLTNSHHTRSENLIVNATIVLTVDTHNILIEVSGINLPLCKQFAEVVIAWLLENACPQSKENKSSDKPNTGEVNTTEQSQLVDEVDKRLTLKSIVVPPNSLVVRPIRVVDVDFDYNLCVMFPSRSDLTDAKFNTIR</sequence>
<dbReference type="InterPro" id="IPR001611">
    <property type="entry name" value="Leu-rich_rpt"/>
</dbReference>
<feature type="region of interest" description="Disordered" evidence="1">
    <location>
        <begin position="245"/>
        <end position="272"/>
    </location>
</feature>
<dbReference type="Proteomes" id="UP000269396">
    <property type="component" value="Unassembled WGS sequence"/>
</dbReference>
<dbReference type="InterPro" id="IPR050216">
    <property type="entry name" value="LRR_domain-containing"/>
</dbReference>
<accession>A0A183NXK4</accession>
<reference evidence="2 3" key="1">
    <citation type="submission" date="2018-11" db="EMBL/GenBank/DDBJ databases">
        <authorList>
            <consortium name="Pathogen Informatics"/>
        </authorList>
    </citation>
    <scope>NUCLEOTIDE SEQUENCE [LARGE SCALE GENOMIC DNA]</scope>
    <source>
        <strain>Denwood</strain>
        <strain evidence="3">Zambia</strain>
    </source>
</reference>
<dbReference type="Gene3D" id="3.50.40.10">
    <property type="entry name" value="Phenylalanyl-trna Synthetase, Chain B, domain 3"/>
    <property type="match status" value="1"/>
</dbReference>
<dbReference type="SMART" id="SM00369">
    <property type="entry name" value="LRR_TYP"/>
    <property type="match status" value="5"/>
</dbReference>
<feature type="compositionally biased region" description="Polar residues" evidence="1">
    <location>
        <begin position="516"/>
        <end position="528"/>
    </location>
</feature>
<name>A0A183NXK4_9TREM</name>
<dbReference type="STRING" id="31246.A0A183NXK4"/>
<dbReference type="PROSITE" id="PS51450">
    <property type="entry name" value="LRR"/>
    <property type="match status" value="3"/>
</dbReference>
<dbReference type="PANTHER" id="PTHR48051">
    <property type="match status" value="1"/>
</dbReference>
<dbReference type="Pfam" id="PF13855">
    <property type="entry name" value="LRR_8"/>
    <property type="match status" value="2"/>
</dbReference>
<dbReference type="InterPro" id="IPR020825">
    <property type="entry name" value="Phe-tRNA_synthase-like_B3/B4"/>
</dbReference>
<dbReference type="SMART" id="SM00365">
    <property type="entry name" value="LRR_SD22"/>
    <property type="match status" value="4"/>
</dbReference>
<evidence type="ECO:0000256" key="1">
    <source>
        <dbReference type="SAM" id="MobiDB-lite"/>
    </source>
</evidence>
<dbReference type="AlphaFoldDB" id="A0A183NXK4"/>
<dbReference type="InterPro" id="IPR003591">
    <property type="entry name" value="Leu-rich_rpt_typical-subtyp"/>
</dbReference>
<feature type="region of interest" description="Disordered" evidence="1">
    <location>
        <begin position="508"/>
        <end position="528"/>
    </location>
</feature>
<dbReference type="EMBL" id="UZAL01027842">
    <property type="protein sequence ID" value="VDP36080.1"/>
    <property type="molecule type" value="Genomic_DNA"/>
</dbReference>
<protein>
    <submittedName>
        <fullName evidence="2">Uncharacterized protein</fullName>
    </submittedName>
</protein>
<dbReference type="Gene3D" id="3.80.10.10">
    <property type="entry name" value="Ribonuclease Inhibitor"/>
    <property type="match status" value="1"/>
</dbReference>
<evidence type="ECO:0000313" key="2">
    <source>
        <dbReference type="EMBL" id="VDP36080.1"/>
    </source>
</evidence>
<proteinExistence type="predicted"/>
<keyword evidence="3" id="KW-1185">Reference proteome</keyword>
<gene>
    <name evidence="2" type="ORF">SMTD_LOCUS6840</name>
</gene>
<dbReference type="InterPro" id="IPR032675">
    <property type="entry name" value="LRR_dom_sf"/>
</dbReference>
<organism evidence="2 3">
    <name type="scientific">Schistosoma mattheei</name>
    <dbReference type="NCBI Taxonomy" id="31246"/>
    <lineage>
        <taxon>Eukaryota</taxon>
        <taxon>Metazoa</taxon>
        <taxon>Spiralia</taxon>
        <taxon>Lophotrochozoa</taxon>
        <taxon>Platyhelminthes</taxon>
        <taxon>Trematoda</taxon>
        <taxon>Digenea</taxon>
        <taxon>Strigeidida</taxon>
        <taxon>Schistosomatoidea</taxon>
        <taxon>Schistosomatidae</taxon>
        <taxon>Schistosoma</taxon>
    </lineage>
</organism>
<dbReference type="PANTHER" id="PTHR48051:SF1">
    <property type="entry name" value="RAS SUPPRESSOR PROTEIN 1"/>
    <property type="match status" value="1"/>
</dbReference>
<dbReference type="GO" id="GO:0005737">
    <property type="term" value="C:cytoplasm"/>
    <property type="evidence" value="ECO:0007669"/>
    <property type="project" value="TreeGrafter"/>
</dbReference>
<evidence type="ECO:0000313" key="3">
    <source>
        <dbReference type="Proteomes" id="UP000269396"/>
    </source>
</evidence>
<dbReference type="SUPFAM" id="SSF52058">
    <property type="entry name" value="L domain-like"/>
    <property type="match status" value="1"/>
</dbReference>